<evidence type="ECO:0000313" key="3">
    <source>
        <dbReference type="Proteomes" id="UP000245461"/>
    </source>
</evidence>
<accession>A0A317EDD3</accession>
<dbReference type="RefSeq" id="WP_109904174.1">
    <property type="nucleotide sequence ID" value="NZ_QGLE01000003.1"/>
</dbReference>
<organism evidence="2 3">
    <name type="scientific">Zavarzinia aquatilis</name>
    <dbReference type="NCBI Taxonomy" id="2211142"/>
    <lineage>
        <taxon>Bacteria</taxon>
        <taxon>Pseudomonadati</taxon>
        <taxon>Pseudomonadota</taxon>
        <taxon>Alphaproteobacteria</taxon>
        <taxon>Rhodospirillales</taxon>
        <taxon>Zavarziniaceae</taxon>
        <taxon>Zavarzinia</taxon>
    </lineage>
</organism>
<dbReference type="EMBL" id="QGLE01000003">
    <property type="protein sequence ID" value="PWR24592.1"/>
    <property type="molecule type" value="Genomic_DNA"/>
</dbReference>
<sequence>MISLTGLLANGRLIGLGLILLVLAAGALYIRALRADLALADLQAADARRLQIETAAALSRLRADQTASQVALAAVEAARQKAETNADALRRRIAAAPRSRACVDSPAVRGLLNDLRAGAAGDRP</sequence>
<dbReference type="Proteomes" id="UP000245461">
    <property type="component" value="Unassembled WGS sequence"/>
</dbReference>
<keyword evidence="3" id="KW-1185">Reference proteome</keyword>
<evidence type="ECO:0000256" key="1">
    <source>
        <dbReference type="SAM" id="Phobius"/>
    </source>
</evidence>
<feature type="transmembrane region" description="Helical" evidence="1">
    <location>
        <begin position="12"/>
        <end position="30"/>
    </location>
</feature>
<name>A0A317EDD3_9PROT</name>
<keyword evidence="1" id="KW-0472">Membrane</keyword>
<comment type="caution">
    <text evidence="2">The sequence shown here is derived from an EMBL/GenBank/DDBJ whole genome shotgun (WGS) entry which is preliminary data.</text>
</comment>
<dbReference type="AlphaFoldDB" id="A0A317EDD3"/>
<gene>
    <name evidence="2" type="ORF">DKG74_07240</name>
</gene>
<reference evidence="2 3" key="1">
    <citation type="submission" date="2018-05" db="EMBL/GenBank/DDBJ databases">
        <title>Zavarzinia sp. HR-AS.</title>
        <authorList>
            <person name="Lee Y."/>
            <person name="Jeon C.O."/>
        </authorList>
    </citation>
    <scope>NUCLEOTIDE SEQUENCE [LARGE SCALE GENOMIC DNA]</scope>
    <source>
        <strain evidence="2 3">HR-AS</strain>
    </source>
</reference>
<evidence type="ECO:0000313" key="2">
    <source>
        <dbReference type="EMBL" id="PWR24592.1"/>
    </source>
</evidence>
<keyword evidence="1" id="KW-1133">Transmembrane helix</keyword>
<protein>
    <submittedName>
        <fullName evidence="2">Uncharacterized protein</fullName>
    </submittedName>
</protein>
<keyword evidence="1" id="KW-0812">Transmembrane</keyword>
<proteinExistence type="predicted"/>